<name>A0ABY7EJV6_MYAAR</name>
<dbReference type="PANTHER" id="PTHR46880:SF5">
    <property type="entry name" value="DUF4371 DOMAIN-CONTAINING PROTEIN"/>
    <property type="match status" value="1"/>
</dbReference>
<evidence type="ECO:0000313" key="2">
    <source>
        <dbReference type="Proteomes" id="UP001164746"/>
    </source>
</evidence>
<gene>
    <name evidence="1" type="ORF">MAR_019024</name>
</gene>
<sequence length="196" mass="21534">VICSLCIRHQRRPKKCPAGRATRVEVPCTTVRRQACKTLQDSDSHKEAVVFESTAATTAGGRDSAPYEVRVTRGHHQGMGMDVLNMLTLEGNANYTINDFVHKKVVLFGNVIFRDIVAEIQHSPFYSVMIDGTTDIATYSQLTIYVRYLHMGASKTLTTGSPDTIRAAVVQFLPDAELPLNRMWAFGSDGAAAMLG</sequence>
<dbReference type="Proteomes" id="UP001164746">
    <property type="component" value="Chromosome 6"/>
</dbReference>
<evidence type="ECO:0008006" key="3">
    <source>
        <dbReference type="Google" id="ProtNLM"/>
    </source>
</evidence>
<dbReference type="PANTHER" id="PTHR46880">
    <property type="entry name" value="RAS-ASSOCIATING DOMAIN-CONTAINING PROTEIN"/>
    <property type="match status" value="1"/>
</dbReference>
<reference evidence="1" key="1">
    <citation type="submission" date="2022-11" db="EMBL/GenBank/DDBJ databases">
        <title>Centuries of genome instability and evolution in soft-shell clam transmissible cancer (bioRxiv).</title>
        <authorList>
            <person name="Hart S.F.M."/>
            <person name="Yonemitsu M.A."/>
            <person name="Giersch R.M."/>
            <person name="Beal B.F."/>
            <person name="Arriagada G."/>
            <person name="Davis B.W."/>
            <person name="Ostrander E.A."/>
            <person name="Goff S.P."/>
            <person name="Metzger M.J."/>
        </authorList>
    </citation>
    <scope>NUCLEOTIDE SEQUENCE</scope>
    <source>
        <strain evidence="1">MELC-2E11</strain>
        <tissue evidence="1">Siphon/mantle</tissue>
    </source>
</reference>
<organism evidence="1 2">
    <name type="scientific">Mya arenaria</name>
    <name type="common">Soft-shell clam</name>
    <dbReference type="NCBI Taxonomy" id="6604"/>
    <lineage>
        <taxon>Eukaryota</taxon>
        <taxon>Metazoa</taxon>
        <taxon>Spiralia</taxon>
        <taxon>Lophotrochozoa</taxon>
        <taxon>Mollusca</taxon>
        <taxon>Bivalvia</taxon>
        <taxon>Autobranchia</taxon>
        <taxon>Heteroconchia</taxon>
        <taxon>Euheterodonta</taxon>
        <taxon>Imparidentia</taxon>
        <taxon>Neoheterodontei</taxon>
        <taxon>Myida</taxon>
        <taxon>Myoidea</taxon>
        <taxon>Myidae</taxon>
        <taxon>Mya</taxon>
    </lineage>
</organism>
<evidence type="ECO:0000313" key="1">
    <source>
        <dbReference type="EMBL" id="WAR09066.1"/>
    </source>
</evidence>
<dbReference type="EMBL" id="CP111017">
    <property type="protein sequence ID" value="WAR09066.1"/>
    <property type="molecule type" value="Genomic_DNA"/>
</dbReference>
<protein>
    <recommendedName>
        <fullName evidence="3">DUF4371 domain-containing protein</fullName>
    </recommendedName>
</protein>
<keyword evidence="2" id="KW-1185">Reference proteome</keyword>
<proteinExistence type="predicted"/>
<accession>A0ABY7EJV6</accession>
<feature type="non-terminal residue" evidence="1">
    <location>
        <position position="1"/>
    </location>
</feature>